<organism evidence="3 4">
    <name type="scientific">Acrobeloides nanus</name>
    <dbReference type="NCBI Taxonomy" id="290746"/>
    <lineage>
        <taxon>Eukaryota</taxon>
        <taxon>Metazoa</taxon>
        <taxon>Ecdysozoa</taxon>
        <taxon>Nematoda</taxon>
        <taxon>Chromadorea</taxon>
        <taxon>Rhabditida</taxon>
        <taxon>Tylenchina</taxon>
        <taxon>Cephalobomorpha</taxon>
        <taxon>Cephaloboidea</taxon>
        <taxon>Cephalobidae</taxon>
        <taxon>Acrobeloides</taxon>
    </lineage>
</organism>
<dbReference type="WBParaSite" id="ACRNAN_scaffold5257.g30859.t1">
    <property type="protein sequence ID" value="ACRNAN_scaffold5257.g30859.t1"/>
    <property type="gene ID" value="ACRNAN_scaffold5257.g30859"/>
</dbReference>
<dbReference type="GO" id="GO:0031124">
    <property type="term" value="P:mRNA 3'-end processing"/>
    <property type="evidence" value="ECO:0007669"/>
    <property type="project" value="TreeGrafter"/>
</dbReference>
<name>A0A914E3Z8_9BILA</name>
<dbReference type="Gene3D" id="1.25.40.90">
    <property type="match status" value="1"/>
</dbReference>
<evidence type="ECO:0000259" key="2">
    <source>
        <dbReference type="PROSITE" id="PS51391"/>
    </source>
</evidence>
<dbReference type="PANTHER" id="PTHR12460">
    <property type="entry name" value="CYCLIN-DEPENDENT KINASE INHIBITOR-RELATED PROTEIN"/>
    <property type="match status" value="1"/>
</dbReference>
<feature type="compositionally biased region" description="Acidic residues" evidence="1">
    <location>
        <begin position="304"/>
        <end position="314"/>
    </location>
</feature>
<dbReference type="CDD" id="cd16981">
    <property type="entry name" value="CID_RPRD_like"/>
    <property type="match status" value="1"/>
</dbReference>
<feature type="domain" description="CID" evidence="2">
    <location>
        <begin position="1"/>
        <end position="130"/>
    </location>
</feature>
<evidence type="ECO:0000313" key="3">
    <source>
        <dbReference type="Proteomes" id="UP000887540"/>
    </source>
</evidence>
<proteinExistence type="predicted"/>
<reference evidence="4" key="1">
    <citation type="submission" date="2022-11" db="UniProtKB">
        <authorList>
            <consortium name="WormBaseParasite"/>
        </authorList>
    </citation>
    <scope>IDENTIFICATION</scope>
</reference>
<dbReference type="PROSITE" id="PS51391">
    <property type="entry name" value="CID"/>
    <property type="match status" value="1"/>
</dbReference>
<evidence type="ECO:0000256" key="1">
    <source>
        <dbReference type="SAM" id="MobiDB-lite"/>
    </source>
</evidence>
<feature type="compositionally biased region" description="Polar residues" evidence="1">
    <location>
        <begin position="317"/>
        <end position="328"/>
    </location>
</feature>
<evidence type="ECO:0000313" key="4">
    <source>
        <dbReference type="WBParaSite" id="ACRNAN_scaffold5257.g30859.t1"/>
    </source>
</evidence>
<dbReference type="PANTHER" id="PTHR12460:SF39">
    <property type="entry name" value="CID DOMAIN-CONTAINING PROTEIN"/>
    <property type="match status" value="1"/>
</dbReference>
<protein>
    <submittedName>
        <fullName evidence="4">CID domain-containing protein</fullName>
    </submittedName>
</protein>
<dbReference type="Proteomes" id="UP000887540">
    <property type="component" value="Unplaced"/>
</dbReference>
<dbReference type="InterPro" id="IPR008942">
    <property type="entry name" value="ENTH_VHS"/>
</dbReference>
<accession>A0A914E3Z8</accession>
<sequence length="483" mass="54290">MSLSQDLAIKRFQNLNPSQESVQTTSMWVLHYKDSVDVVVKSWMEVYKKADDSLRTALIYVMNDVCQKANKKGRGDAITMAFHPYVVNAIALSSIKVKKAIGRCLEIFEQRKVFPSHVIEEMKNALEGNHGDENETDQDDGVPTEIEIASLIKDIEAYRNGDVLMEKAREILARSDFNLKQQLQSRMKDRSEGAKMLTEMDASKEKLNGFLSTLENHQKKCQRLIKLMQQAKQFFTLQLRDVTIVDDAYEKFGVGIRQTKRELEECLTTGVFPGMSPPRDAPSPDASEDLNIEEVLKESNAGVEDMDVEDENEELSAPSTSSMKSSNYVAPLPNVAPLDPRLQRMLHQQTPIVPPHTTQAAAEPTTKIYMPPAPLTDPRQISRAMAPPGIPPFPGLQPPIRLDITQPPPSMAFMNQHTSPRPPNLIDPRQQKHALQIQSPYIPQSPMVQIQSPVSMYNPNLPSMPISNQQPFHPVCDILKFSI</sequence>
<dbReference type="SUPFAM" id="SSF48464">
    <property type="entry name" value="ENTH/VHS domain"/>
    <property type="match status" value="1"/>
</dbReference>
<dbReference type="AlphaFoldDB" id="A0A914E3Z8"/>
<dbReference type="SMART" id="SM00582">
    <property type="entry name" value="RPR"/>
    <property type="match status" value="1"/>
</dbReference>
<dbReference type="Pfam" id="PF04818">
    <property type="entry name" value="CID"/>
    <property type="match status" value="1"/>
</dbReference>
<feature type="region of interest" description="Disordered" evidence="1">
    <location>
        <begin position="299"/>
        <end position="328"/>
    </location>
</feature>
<dbReference type="GO" id="GO:0000993">
    <property type="term" value="F:RNA polymerase II complex binding"/>
    <property type="evidence" value="ECO:0007669"/>
    <property type="project" value="TreeGrafter"/>
</dbReference>
<keyword evidence="3" id="KW-1185">Reference proteome</keyword>
<dbReference type="InterPro" id="IPR006569">
    <property type="entry name" value="CID_dom"/>
</dbReference>